<evidence type="ECO:0000256" key="8">
    <source>
        <dbReference type="ARBA" id="ARBA00023163"/>
    </source>
</evidence>
<feature type="region of interest" description="Disordered" evidence="11">
    <location>
        <begin position="283"/>
        <end position="387"/>
    </location>
</feature>
<dbReference type="InterPro" id="IPR013087">
    <property type="entry name" value="Znf_C2H2_type"/>
</dbReference>
<dbReference type="GO" id="GO:0001228">
    <property type="term" value="F:DNA-binding transcription activator activity, RNA polymerase II-specific"/>
    <property type="evidence" value="ECO:0007669"/>
    <property type="project" value="TreeGrafter"/>
</dbReference>
<evidence type="ECO:0000313" key="13">
    <source>
        <dbReference type="EMBL" id="KAI8045422.1"/>
    </source>
</evidence>
<evidence type="ECO:0000256" key="6">
    <source>
        <dbReference type="ARBA" id="ARBA00022833"/>
    </source>
</evidence>
<evidence type="ECO:0000256" key="4">
    <source>
        <dbReference type="ARBA" id="ARBA00022737"/>
    </source>
</evidence>
<dbReference type="GO" id="GO:0048731">
    <property type="term" value="P:system development"/>
    <property type="evidence" value="ECO:0007669"/>
    <property type="project" value="UniProtKB-ARBA"/>
</dbReference>
<dbReference type="GO" id="GO:0009653">
    <property type="term" value="P:anatomical structure morphogenesis"/>
    <property type="evidence" value="ECO:0007669"/>
    <property type="project" value="UniProtKB-ARBA"/>
</dbReference>
<dbReference type="GO" id="GO:0008270">
    <property type="term" value="F:zinc ion binding"/>
    <property type="evidence" value="ECO:0007669"/>
    <property type="project" value="UniProtKB-KW"/>
</dbReference>
<keyword evidence="7" id="KW-0805">Transcription regulation</keyword>
<reference evidence="13" key="1">
    <citation type="journal article" date="2023" name="Genome Biol. Evol.">
        <title>Long-read-based Genome Assembly of Drosophila gunungcola Reveals Fewer Chemosensory Genes in Flower-breeding Species.</title>
        <authorList>
            <person name="Negi A."/>
            <person name="Liao B.Y."/>
            <person name="Yeh S.D."/>
        </authorList>
    </citation>
    <scope>NUCLEOTIDE SEQUENCE</scope>
    <source>
        <strain evidence="13">Sukarami</strain>
    </source>
</reference>
<protein>
    <recommendedName>
        <fullName evidence="12">C2H2-type domain-containing protein</fullName>
    </recommendedName>
</protein>
<dbReference type="FunFam" id="3.30.160.60:FF:000158">
    <property type="entry name" value="Zinc finger protein 362"/>
    <property type="match status" value="1"/>
</dbReference>
<evidence type="ECO:0000256" key="2">
    <source>
        <dbReference type="ARBA" id="ARBA00006991"/>
    </source>
</evidence>
<keyword evidence="8" id="KW-0804">Transcription</keyword>
<comment type="caution">
    <text evidence="13">The sequence shown here is derived from an EMBL/GenBank/DDBJ whole genome shotgun (WGS) entry which is preliminary data.</text>
</comment>
<dbReference type="PROSITE" id="PS00028">
    <property type="entry name" value="ZINC_FINGER_C2H2_1"/>
    <property type="match status" value="5"/>
</dbReference>
<gene>
    <name evidence="13" type="ORF">M5D96_001603</name>
</gene>
<feature type="domain" description="C2H2-type" evidence="12">
    <location>
        <begin position="133"/>
        <end position="162"/>
    </location>
</feature>
<dbReference type="PANTHER" id="PTHR24393:SF97">
    <property type="entry name" value="LD33878P"/>
    <property type="match status" value="1"/>
</dbReference>
<dbReference type="InterPro" id="IPR036236">
    <property type="entry name" value="Znf_C2H2_sf"/>
</dbReference>
<keyword evidence="5 10" id="KW-0863">Zinc-finger</keyword>
<evidence type="ECO:0000256" key="11">
    <source>
        <dbReference type="SAM" id="MobiDB-lite"/>
    </source>
</evidence>
<feature type="domain" description="C2H2-type" evidence="12">
    <location>
        <begin position="163"/>
        <end position="190"/>
    </location>
</feature>
<keyword evidence="6" id="KW-0862">Zinc</keyword>
<dbReference type="PANTHER" id="PTHR24393">
    <property type="entry name" value="ZINC FINGER PROTEIN"/>
    <property type="match status" value="1"/>
</dbReference>
<keyword evidence="9" id="KW-0539">Nucleus</keyword>
<dbReference type="GO" id="GO:0000978">
    <property type="term" value="F:RNA polymerase II cis-regulatory region sequence-specific DNA binding"/>
    <property type="evidence" value="ECO:0007669"/>
    <property type="project" value="TreeGrafter"/>
</dbReference>
<proteinExistence type="inferred from homology"/>
<feature type="domain" description="C2H2-type" evidence="12">
    <location>
        <begin position="105"/>
        <end position="132"/>
    </location>
</feature>
<dbReference type="Gene3D" id="3.30.160.60">
    <property type="entry name" value="Classic Zinc Finger"/>
    <property type="match status" value="4"/>
</dbReference>
<sequence>LADHAPKLDARTIAYRPLTLGGHQTPLMAELPTAPNGYDPSRSPPRQQMSSASGSGSNGSSPEEEGRRGDGDQAKPYKCASCSKSFANSSYLSQHTRIHLGIKPYRCEICQRKFTQLSHLQQHIRTHTGDKPYKCRHAGCPKAFSQLSNLQSHSRCHQTDKPFKCNSCYKCFGDEMTLLEHIPKHKDSKHLKTHICSLCGKSYTQETYLQKHLQKHAEKAEKQQHRHTAQVAAHQQHVPASGIGLNLQRQAMNDVNAAYWAKMGADSAAASLAEAIQQQLPQTGGQPYGNFASLQHQQQHQELLQQHHQRLADTPGHSHSPHEEAAGEDLVLRQSTPQHHLQQQAQAQQQQQQAQHQPSPGPGSSAFTPLAATVAPPPPPHLQQHRGPPAATAAYLYQQNAAAAAAAFPTQLISLHQIRNYAHQPGAAGLIAGDHLTLGLSAVNAAKEKAQ</sequence>
<comment type="similarity">
    <text evidence="2">Belongs to the krueppel C2H2-type zinc-finger protein family.</text>
</comment>
<dbReference type="GO" id="GO:0005634">
    <property type="term" value="C:nucleus"/>
    <property type="evidence" value="ECO:0007669"/>
    <property type="project" value="UniProtKB-SubCell"/>
</dbReference>
<evidence type="ECO:0000256" key="5">
    <source>
        <dbReference type="ARBA" id="ARBA00022771"/>
    </source>
</evidence>
<dbReference type="AlphaFoldDB" id="A0A9Q0BUR1"/>
<evidence type="ECO:0000313" key="14">
    <source>
        <dbReference type="Proteomes" id="UP001059596"/>
    </source>
</evidence>
<feature type="compositionally biased region" description="Low complexity" evidence="11">
    <location>
        <begin position="338"/>
        <end position="357"/>
    </location>
</feature>
<dbReference type="FunFam" id="3.30.160.60:FF:000648">
    <property type="entry name" value="Zinc finger protein rotund"/>
    <property type="match status" value="1"/>
</dbReference>
<feature type="non-terminal residue" evidence="13">
    <location>
        <position position="1"/>
    </location>
</feature>
<dbReference type="GO" id="GO:0030154">
    <property type="term" value="P:cell differentiation"/>
    <property type="evidence" value="ECO:0007669"/>
    <property type="project" value="UniProtKB-ARBA"/>
</dbReference>
<keyword evidence="14" id="KW-1185">Reference proteome</keyword>
<feature type="domain" description="C2H2-type" evidence="12">
    <location>
        <begin position="194"/>
        <end position="221"/>
    </location>
</feature>
<dbReference type="SUPFAM" id="SSF57667">
    <property type="entry name" value="beta-beta-alpha zinc fingers"/>
    <property type="match status" value="3"/>
</dbReference>
<feature type="compositionally biased region" description="Basic and acidic residues" evidence="11">
    <location>
        <begin position="64"/>
        <end position="75"/>
    </location>
</feature>
<dbReference type="EMBL" id="JAMKOV010000001">
    <property type="protein sequence ID" value="KAI8045422.1"/>
    <property type="molecule type" value="Genomic_DNA"/>
</dbReference>
<feature type="region of interest" description="Disordered" evidence="11">
    <location>
        <begin position="1"/>
        <end position="75"/>
    </location>
</feature>
<feature type="compositionally biased region" description="Low complexity" evidence="11">
    <location>
        <begin position="294"/>
        <end position="306"/>
    </location>
</feature>
<accession>A0A9Q0BUR1</accession>
<name>A0A9Q0BUR1_9MUSC</name>
<keyword evidence="3" id="KW-0479">Metal-binding</keyword>
<dbReference type="PROSITE" id="PS50157">
    <property type="entry name" value="ZINC_FINGER_C2H2_2"/>
    <property type="match status" value="5"/>
</dbReference>
<feature type="compositionally biased region" description="Low complexity" evidence="11">
    <location>
        <begin position="40"/>
        <end position="61"/>
    </location>
</feature>
<organism evidence="13 14">
    <name type="scientific">Drosophila gunungcola</name>
    <name type="common">fruit fly</name>
    <dbReference type="NCBI Taxonomy" id="103775"/>
    <lineage>
        <taxon>Eukaryota</taxon>
        <taxon>Metazoa</taxon>
        <taxon>Ecdysozoa</taxon>
        <taxon>Arthropoda</taxon>
        <taxon>Hexapoda</taxon>
        <taxon>Insecta</taxon>
        <taxon>Pterygota</taxon>
        <taxon>Neoptera</taxon>
        <taxon>Endopterygota</taxon>
        <taxon>Diptera</taxon>
        <taxon>Brachycera</taxon>
        <taxon>Muscomorpha</taxon>
        <taxon>Ephydroidea</taxon>
        <taxon>Drosophilidae</taxon>
        <taxon>Drosophila</taxon>
        <taxon>Sophophora</taxon>
    </lineage>
</organism>
<comment type="subcellular location">
    <subcellularLocation>
        <location evidence="1">Nucleus</location>
    </subcellularLocation>
</comment>
<dbReference type="Proteomes" id="UP001059596">
    <property type="component" value="Chromosome 3R"/>
</dbReference>
<evidence type="ECO:0000256" key="10">
    <source>
        <dbReference type="PROSITE-ProRule" id="PRU00042"/>
    </source>
</evidence>
<dbReference type="Pfam" id="PF00096">
    <property type="entry name" value="zf-C2H2"/>
    <property type="match status" value="3"/>
</dbReference>
<evidence type="ECO:0000256" key="1">
    <source>
        <dbReference type="ARBA" id="ARBA00004123"/>
    </source>
</evidence>
<dbReference type="SMART" id="SM00355">
    <property type="entry name" value="ZnF_C2H2"/>
    <property type="match status" value="5"/>
</dbReference>
<evidence type="ECO:0000256" key="7">
    <source>
        <dbReference type="ARBA" id="ARBA00023015"/>
    </source>
</evidence>
<evidence type="ECO:0000256" key="9">
    <source>
        <dbReference type="ARBA" id="ARBA00023242"/>
    </source>
</evidence>
<evidence type="ECO:0000256" key="3">
    <source>
        <dbReference type="ARBA" id="ARBA00022723"/>
    </source>
</evidence>
<feature type="domain" description="C2H2-type" evidence="12">
    <location>
        <begin position="77"/>
        <end position="104"/>
    </location>
</feature>
<keyword evidence="4" id="KW-0677">Repeat</keyword>
<dbReference type="FunFam" id="3.30.160.60:FF:001172">
    <property type="entry name" value="Zinc finger protein rotund"/>
    <property type="match status" value="1"/>
</dbReference>
<feature type="compositionally biased region" description="Basic and acidic residues" evidence="11">
    <location>
        <begin position="1"/>
        <end position="10"/>
    </location>
</feature>
<evidence type="ECO:0000259" key="12">
    <source>
        <dbReference type="PROSITE" id="PS50157"/>
    </source>
</evidence>